<reference evidence="1" key="1">
    <citation type="journal article" date="2015" name="Nature">
        <title>Complex archaea that bridge the gap between prokaryotes and eukaryotes.</title>
        <authorList>
            <person name="Spang A."/>
            <person name="Saw J.H."/>
            <person name="Jorgensen S.L."/>
            <person name="Zaremba-Niedzwiedzka K."/>
            <person name="Martijn J."/>
            <person name="Lind A.E."/>
            <person name="van Eijk R."/>
            <person name="Schleper C."/>
            <person name="Guy L."/>
            <person name="Ettema T.J."/>
        </authorList>
    </citation>
    <scope>NUCLEOTIDE SEQUENCE</scope>
</reference>
<dbReference type="AlphaFoldDB" id="A0A0F9L1Y3"/>
<sequence length="158" mass="17728">MGIDPGPETSGVCVWDTEKQVIRAMNSECDNNIIGETTEFQGVVDKYIIEDVKSYGMPVGESVFATCKAIGRLQERLGNTVMAYKSDIQLHFCNTTKAKGTNIKRVLLDRFGEKGTKKKKGITYGLKDHAWSAFALTIYYQDVYIFGDKKNAQINNRK</sequence>
<protein>
    <submittedName>
        <fullName evidence="1">Uncharacterized protein</fullName>
    </submittedName>
</protein>
<gene>
    <name evidence="1" type="ORF">LCGC14_1256210</name>
</gene>
<evidence type="ECO:0000313" key="1">
    <source>
        <dbReference type="EMBL" id="KKM88689.1"/>
    </source>
</evidence>
<comment type="caution">
    <text evidence="1">The sequence shown here is derived from an EMBL/GenBank/DDBJ whole genome shotgun (WGS) entry which is preliminary data.</text>
</comment>
<dbReference type="EMBL" id="LAZR01006925">
    <property type="protein sequence ID" value="KKM88689.1"/>
    <property type="molecule type" value="Genomic_DNA"/>
</dbReference>
<proteinExistence type="predicted"/>
<organism evidence="1">
    <name type="scientific">marine sediment metagenome</name>
    <dbReference type="NCBI Taxonomy" id="412755"/>
    <lineage>
        <taxon>unclassified sequences</taxon>
        <taxon>metagenomes</taxon>
        <taxon>ecological metagenomes</taxon>
    </lineage>
</organism>
<name>A0A0F9L1Y3_9ZZZZ</name>
<accession>A0A0F9L1Y3</accession>